<keyword evidence="4 6" id="KW-1133">Transmembrane helix</keyword>
<feature type="transmembrane region" description="Helical" evidence="6">
    <location>
        <begin position="139"/>
        <end position="159"/>
    </location>
</feature>
<dbReference type="InterPro" id="IPR000917">
    <property type="entry name" value="Sulfatase_N"/>
</dbReference>
<dbReference type="GO" id="GO:0005886">
    <property type="term" value="C:plasma membrane"/>
    <property type="evidence" value="ECO:0007669"/>
    <property type="project" value="UniProtKB-SubCell"/>
</dbReference>
<feature type="domain" description="Sulfatase N-terminal" evidence="7">
    <location>
        <begin position="282"/>
        <end position="571"/>
    </location>
</feature>
<dbReference type="EMBL" id="FXUV02000015">
    <property type="protein sequence ID" value="SNB62128.1"/>
    <property type="molecule type" value="Genomic_DNA"/>
</dbReference>
<organism evidence="8">
    <name type="scientific">Kingella negevensis</name>
    <dbReference type="NCBI Taxonomy" id="1522312"/>
    <lineage>
        <taxon>Bacteria</taxon>
        <taxon>Pseudomonadati</taxon>
        <taxon>Pseudomonadota</taxon>
        <taxon>Betaproteobacteria</taxon>
        <taxon>Neisseriales</taxon>
        <taxon>Neisseriaceae</taxon>
        <taxon>Kingella</taxon>
    </lineage>
</organism>
<evidence type="ECO:0000313" key="10">
    <source>
        <dbReference type="Proteomes" id="UP000215450"/>
    </source>
</evidence>
<dbReference type="Pfam" id="PF00884">
    <property type="entry name" value="Sulfatase"/>
    <property type="match status" value="1"/>
</dbReference>
<feature type="transmembrane region" description="Helical" evidence="6">
    <location>
        <begin position="58"/>
        <end position="76"/>
    </location>
</feature>
<evidence type="ECO:0000313" key="8">
    <source>
        <dbReference type="EMBL" id="SMQ12004.1"/>
    </source>
</evidence>
<evidence type="ECO:0000256" key="3">
    <source>
        <dbReference type="ARBA" id="ARBA00022692"/>
    </source>
</evidence>
<keyword evidence="2" id="KW-1003">Cell membrane</keyword>
<dbReference type="OrthoDB" id="9760224at2"/>
<feature type="transmembrane region" description="Helical" evidence="6">
    <location>
        <begin position="179"/>
        <end position="197"/>
    </location>
</feature>
<keyword evidence="5 6" id="KW-0472">Membrane</keyword>
<evidence type="ECO:0000313" key="9">
    <source>
        <dbReference type="EMBL" id="SNB62128.1"/>
    </source>
</evidence>
<feature type="transmembrane region" description="Helical" evidence="6">
    <location>
        <begin position="88"/>
        <end position="109"/>
    </location>
</feature>
<dbReference type="PANTHER" id="PTHR47371:SF3">
    <property type="entry name" value="PHOSPHOGLYCEROL TRANSFERASE I"/>
    <property type="match status" value="1"/>
</dbReference>
<proteinExistence type="predicted"/>
<name>A0A238HEZ2_9NEIS</name>
<dbReference type="AlphaFoldDB" id="A0A238HEZ2"/>
<evidence type="ECO:0000256" key="2">
    <source>
        <dbReference type="ARBA" id="ARBA00022475"/>
    </source>
</evidence>
<comment type="subcellular location">
    <subcellularLocation>
        <location evidence="1">Cell membrane</location>
        <topology evidence="1">Multi-pass membrane protein</topology>
    </subcellularLocation>
</comment>
<dbReference type="PANTHER" id="PTHR47371">
    <property type="entry name" value="LIPOTEICHOIC ACID SYNTHASE"/>
    <property type="match status" value="1"/>
</dbReference>
<evidence type="ECO:0000256" key="1">
    <source>
        <dbReference type="ARBA" id="ARBA00004651"/>
    </source>
</evidence>
<evidence type="ECO:0000259" key="7">
    <source>
        <dbReference type="Pfam" id="PF00884"/>
    </source>
</evidence>
<keyword evidence="10" id="KW-1185">Reference proteome</keyword>
<dbReference type="STRING" id="1522312.GCA_900177895_00386"/>
<dbReference type="InterPro" id="IPR017850">
    <property type="entry name" value="Alkaline_phosphatase_core_sf"/>
</dbReference>
<reference evidence="9 10" key="2">
    <citation type="submission" date="2017-06" db="EMBL/GenBank/DDBJ databases">
        <authorList>
            <person name="Kim H.J."/>
            <person name="Triplett B.A."/>
        </authorList>
    </citation>
    <scope>NUCLEOTIDE SEQUENCE [LARGE SCALE GENOMIC DNA]</scope>
    <source>
        <strain evidence="9">Kingella_eburonensis</strain>
    </source>
</reference>
<dbReference type="SUPFAM" id="SSF53649">
    <property type="entry name" value="Alkaline phosphatase-like"/>
    <property type="match status" value="1"/>
</dbReference>
<keyword evidence="3 6" id="KW-0812">Transmembrane</keyword>
<reference evidence="8" key="1">
    <citation type="submission" date="2017-05" db="EMBL/GenBank/DDBJ databases">
        <authorList>
            <person name="Song R."/>
            <person name="Chenine A.L."/>
            <person name="Ruprecht R.M."/>
        </authorList>
    </citation>
    <scope>NUCLEOTIDE SEQUENCE</scope>
    <source>
        <strain evidence="8">Kingella_eburonensis</strain>
    </source>
</reference>
<dbReference type="RefSeq" id="WP_095062143.1">
    <property type="nucleotide sequence ID" value="NZ_FXUV02000015.1"/>
</dbReference>
<protein>
    <submittedName>
        <fullName evidence="8">Lipoteichoic acid synthase 1</fullName>
    </submittedName>
</protein>
<evidence type="ECO:0000256" key="6">
    <source>
        <dbReference type="SAM" id="Phobius"/>
    </source>
</evidence>
<sequence>MFKKFLPEWLFTFISLLLTFASGRLFLFSRYTDSALRQQYQTDLGALFSKGFLFDIKSASLMLAVLVLPAIILLAYQKGLAAYYRLHRRFATAMILLAIALTVGNIFYYSVYNRPFDVFIFGLLDEDTTAVLKTIWSDYPIVSALIGLAITALPIAFLLTKLHNHVQNKPVSGSLKTQIAYAFGMVLLLVIGIRASFGTFPLRKSSAQVSPSETLNKLVPNPITALGWAVAEYRNSNQYNEVSDEDGSHLFSTMLGKPVAKPTLGNLQVTTPDNPEAVAKRPNVVLAVMESMSSHLWLQLDDPKTRDLLGELRPHFAQDWLYKRFVSEGNGTSDTLHRFFIRSPLNNVSQTSAKNKIFPTNVFKPYLNAGYTVVYLTAGNGGWRDFDTFTKHLGAQEFVDETELRRRYLEAQSGTWGVPDEYMFSYATERLQQADKEHKPVFIMMMSITNHPPYALPNTSKHVQYPLSEAEKAQFSSLGDAKELNEILNTYHYANNALGHFITQAKQTNTIIAATGDHNMRGIAYPNISDLVLAHAVPFYLYVPENYRPNTVYQPERIGSHKDIMPTLYELSLPKQTYLRTGCNLTQPENADNPWCGYGYNAEIAFYSSGVMNLSTKAFYPWEKDGNLLQVSAQSAAVPEADKIVAQRGQTYGDFLNWLLNRMVTQPENAKK</sequence>
<dbReference type="EMBL" id="FXUV01000013">
    <property type="protein sequence ID" value="SMQ12004.1"/>
    <property type="molecule type" value="Genomic_DNA"/>
</dbReference>
<gene>
    <name evidence="8" type="primary">ltaS1</name>
    <name evidence="9" type="ORF">KEBURONENSIS_00985</name>
    <name evidence="8" type="ORF">KEBURONENSIS_01011</name>
</gene>
<evidence type="ECO:0000256" key="5">
    <source>
        <dbReference type="ARBA" id="ARBA00023136"/>
    </source>
</evidence>
<dbReference type="Proteomes" id="UP000215450">
    <property type="component" value="Unassembled WGS sequence"/>
</dbReference>
<evidence type="ECO:0000256" key="4">
    <source>
        <dbReference type="ARBA" id="ARBA00022989"/>
    </source>
</evidence>
<accession>A0A238HEZ2</accession>
<dbReference type="Gene3D" id="3.40.720.10">
    <property type="entry name" value="Alkaline Phosphatase, subunit A"/>
    <property type="match status" value="1"/>
</dbReference>
<dbReference type="CDD" id="cd16015">
    <property type="entry name" value="LTA_synthase"/>
    <property type="match status" value="1"/>
</dbReference>
<dbReference type="InterPro" id="IPR050448">
    <property type="entry name" value="OpgB/LTA_synthase_biosynth"/>
</dbReference>